<organism evidence="1 2">
    <name type="scientific">Streblomastix strix</name>
    <dbReference type="NCBI Taxonomy" id="222440"/>
    <lineage>
        <taxon>Eukaryota</taxon>
        <taxon>Metamonada</taxon>
        <taxon>Preaxostyla</taxon>
        <taxon>Oxymonadida</taxon>
        <taxon>Streblomastigidae</taxon>
        <taxon>Streblomastix</taxon>
    </lineage>
</organism>
<gene>
    <name evidence="1" type="ORF">EZS28_015162</name>
</gene>
<sequence length="239" mass="26986">MTYSQLRNFSANEYANNNLINEAIKLLCSQKLGWLVSKVDQELHTAADSACQKLTQLAQQGFDLSLNGRILYPHSIIEAQQEYGNLTKGLNITLYTYNNQPYNVTCDGNGGVSLTGLYSTTETTHTEVIDSKAQQLISYNNTNNYASFSTSDYTVHVAQRVYMKYWMYKGCGHGPLQKKPRHHNVESQTVKITIPEGWTFGEIKWGKNKDWYKIDGQTITFLAPEISDSALPSVPIKRL</sequence>
<reference evidence="1 2" key="1">
    <citation type="submission" date="2019-03" db="EMBL/GenBank/DDBJ databases">
        <title>Single cell metagenomics reveals metabolic interactions within the superorganism composed of flagellate Streblomastix strix and complex community of Bacteroidetes bacteria on its surface.</title>
        <authorList>
            <person name="Treitli S.C."/>
            <person name="Kolisko M."/>
            <person name="Husnik F."/>
            <person name="Keeling P."/>
            <person name="Hampl V."/>
        </authorList>
    </citation>
    <scope>NUCLEOTIDE SEQUENCE [LARGE SCALE GENOMIC DNA]</scope>
    <source>
        <strain evidence="1">ST1C</strain>
    </source>
</reference>
<evidence type="ECO:0000313" key="2">
    <source>
        <dbReference type="Proteomes" id="UP000324800"/>
    </source>
</evidence>
<dbReference type="AlphaFoldDB" id="A0A5J4W304"/>
<name>A0A5J4W304_9EUKA</name>
<accession>A0A5J4W304</accession>
<proteinExistence type="predicted"/>
<protein>
    <submittedName>
        <fullName evidence="1">Uncharacterized protein</fullName>
    </submittedName>
</protein>
<comment type="caution">
    <text evidence="1">The sequence shown here is derived from an EMBL/GenBank/DDBJ whole genome shotgun (WGS) entry which is preliminary data.</text>
</comment>
<dbReference type="EMBL" id="SNRW01003635">
    <property type="protein sequence ID" value="KAA6389311.1"/>
    <property type="molecule type" value="Genomic_DNA"/>
</dbReference>
<evidence type="ECO:0000313" key="1">
    <source>
        <dbReference type="EMBL" id="KAA6389311.1"/>
    </source>
</evidence>
<dbReference type="Proteomes" id="UP000324800">
    <property type="component" value="Unassembled WGS sequence"/>
</dbReference>